<dbReference type="SMART" id="SM00327">
    <property type="entry name" value="VWA"/>
    <property type="match status" value="1"/>
</dbReference>
<protein>
    <recommendedName>
        <fullName evidence="3">VWFA domain-containing protein</fullName>
    </recommendedName>
</protein>
<keyword evidence="1" id="KW-0812">Transmembrane</keyword>
<dbReference type="InterPro" id="IPR002035">
    <property type="entry name" value="VWF_A"/>
</dbReference>
<dbReference type="PANTHER" id="PTHR24020">
    <property type="entry name" value="COLLAGEN ALPHA"/>
    <property type="match status" value="1"/>
</dbReference>
<feature type="transmembrane region" description="Helical" evidence="1">
    <location>
        <begin position="534"/>
        <end position="555"/>
    </location>
</feature>
<dbReference type="STRING" id="400682.A0A1X7UXD9"/>
<dbReference type="EnsemblMetazoa" id="Aqu2.1.32630_001">
    <property type="protein sequence ID" value="Aqu2.1.32630_001"/>
    <property type="gene ID" value="Aqu2.1.32630"/>
</dbReference>
<dbReference type="PANTHER" id="PTHR24020:SF84">
    <property type="entry name" value="VWFA DOMAIN-CONTAINING PROTEIN"/>
    <property type="match status" value="1"/>
</dbReference>
<dbReference type="AlphaFoldDB" id="A0A1X7UXD9"/>
<keyword evidence="1" id="KW-1133">Transmembrane helix</keyword>
<evidence type="ECO:0000256" key="1">
    <source>
        <dbReference type="SAM" id="Phobius"/>
    </source>
</evidence>
<dbReference type="InterPro" id="IPR050525">
    <property type="entry name" value="ECM_Assembly_Org"/>
</dbReference>
<feature type="domain" description="VWFA" evidence="3">
    <location>
        <begin position="207"/>
        <end position="381"/>
    </location>
</feature>
<reference evidence="4" key="1">
    <citation type="submission" date="2017-05" db="UniProtKB">
        <authorList>
            <consortium name="EnsemblMetazoa"/>
        </authorList>
    </citation>
    <scope>IDENTIFICATION</scope>
</reference>
<dbReference type="PRINTS" id="PR00453">
    <property type="entry name" value="VWFADOMAIN"/>
</dbReference>
<dbReference type="PROSITE" id="PS50234">
    <property type="entry name" value="VWFA"/>
    <property type="match status" value="1"/>
</dbReference>
<dbReference type="eggNOG" id="KOG1217">
    <property type="taxonomic scope" value="Eukaryota"/>
</dbReference>
<dbReference type="CDD" id="cd01450">
    <property type="entry name" value="vWFA_subfamily_ECM"/>
    <property type="match status" value="1"/>
</dbReference>
<dbReference type="InterPro" id="IPR036465">
    <property type="entry name" value="vWFA_dom_sf"/>
</dbReference>
<dbReference type="Pfam" id="PF00092">
    <property type="entry name" value="VWA"/>
    <property type="match status" value="1"/>
</dbReference>
<dbReference type="Gene3D" id="3.40.50.410">
    <property type="entry name" value="von Willebrand factor, type A domain"/>
    <property type="match status" value="1"/>
</dbReference>
<evidence type="ECO:0000259" key="3">
    <source>
        <dbReference type="PROSITE" id="PS50234"/>
    </source>
</evidence>
<evidence type="ECO:0000313" key="4">
    <source>
        <dbReference type="EnsemblMetazoa" id="Aqu2.1.32630_001"/>
    </source>
</evidence>
<dbReference type="InParanoid" id="A0A1X7UXD9"/>
<feature type="signal peptide" evidence="2">
    <location>
        <begin position="1"/>
        <end position="23"/>
    </location>
</feature>
<accession>A0A1X7UXD9</accession>
<organism evidence="4">
    <name type="scientific">Amphimedon queenslandica</name>
    <name type="common">Sponge</name>
    <dbReference type="NCBI Taxonomy" id="400682"/>
    <lineage>
        <taxon>Eukaryota</taxon>
        <taxon>Metazoa</taxon>
        <taxon>Porifera</taxon>
        <taxon>Demospongiae</taxon>
        <taxon>Heteroscleromorpha</taxon>
        <taxon>Haplosclerida</taxon>
        <taxon>Niphatidae</taxon>
        <taxon>Amphimedon</taxon>
    </lineage>
</organism>
<dbReference type="OrthoDB" id="6085948at2759"/>
<keyword evidence="1" id="KW-0472">Membrane</keyword>
<name>A0A1X7UXD9_AMPQE</name>
<dbReference type="SUPFAM" id="SSF53300">
    <property type="entry name" value="vWA-like"/>
    <property type="match status" value="1"/>
</dbReference>
<sequence>MLPGVSISAAVLTLLILTTQSTAQADSCSSLASAGNCSFYDCLSTKFQCNSSDYVIAYGKNYCLRYAGKSSCFTTSGQAWITNVRRCLMQSIVNSPLYNDESTTTCDQLETLAIESHPKCYTDNGFCTDIFLSPNCQNLNCIENEVFTNRSLWSKQAIDQIMKTTVSCPSNISKFLIDAPKCGLNGPGRALVSATYDYLNCHAKIFDFVIVLDASGSLGFSNFRKMRNYVANMLSNVTIGPIVTRVGVIRYSTTPSIVIPLGSYDTYSELAAAIRRIPYIEGDTNTASALDLLHTAFATARVSEGVPRVAAVITDGRSDDPPATVEAAQAVHDDGIYVYSFGIGNGISHDELVSVASSGEGNVFYISSFSSSNFEAVLTQLQVSTCATPTLLETGKEIAATIPKGSPRLLKYPFVVTEGMTLKVNITQGDLVIRGSFTIHNPNELTQDFSVMSNGNDIDYFISPELLMQSTNNDNNDGHRTNRQAPIATNATGANVYLSIVGLNDNNTFVLNTTFGDTTESFPSLPPTETVSSMAINALDSMLLVMAVLLSFLLFS</sequence>
<feature type="chain" id="PRO_5010863538" description="VWFA domain-containing protein" evidence="2">
    <location>
        <begin position="24"/>
        <end position="556"/>
    </location>
</feature>
<evidence type="ECO:0000256" key="2">
    <source>
        <dbReference type="SAM" id="SignalP"/>
    </source>
</evidence>
<dbReference type="FunCoup" id="A0A1X7UXD9">
    <property type="interactions" value="10"/>
</dbReference>
<keyword evidence="2" id="KW-0732">Signal</keyword>
<proteinExistence type="predicted"/>